<proteinExistence type="predicted"/>
<sequence>MTHEHPANVSQEALTTSVPSATTICVEEDVTKGLRLKLENLKIQCDKYDSESSSEPGSPVPDTPACKGYIIESDLADQLLGERYYFVALVQLEQGPPEYCVFSLSPFHRMVSQVDKNSCFHHYYHVQLSEPVVNFRIESRSPQLTRHNALLYVTLEEAKLCVDTFQWINLPAPGNLATPPLSRTGDSTPSPSSIAGVPPTVTGVNFPFISGYFGPSASQEAIDRWVDYSVANDQATRDALDVHMHSRRIYTPIITLSTMWHLGFDRSKPMETYEEYPYMPRVSSRWAGGSHKGSQGNMHSDRNRANTKTQ</sequence>
<dbReference type="Proteomes" id="UP000663826">
    <property type="component" value="Unassembled WGS sequence"/>
</dbReference>
<dbReference type="AlphaFoldDB" id="A0A8H3GIU3"/>
<feature type="region of interest" description="Disordered" evidence="1">
    <location>
        <begin position="285"/>
        <end position="310"/>
    </location>
</feature>
<evidence type="ECO:0000256" key="1">
    <source>
        <dbReference type="SAM" id="MobiDB-lite"/>
    </source>
</evidence>
<organism evidence="2 3">
    <name type="scientific">Rhizoctonia solani</name>
    <dbReference type="NCBI Taxonomy" id="456999"/>
    <lineage>
        <taxon>Eukaryota</taxon>
        <taxon>Fungi</taxon>
        <taxon>Dikarya</taxon>
        <taxon>Basidiomycota</taxon>
        <taxon>Agaricomycotina</taxon>
        <taxon>Agaricomycetes</taxon>
        <taxon>Cantharellales</taxon>
        <taxon>Ceratobasidiaceae</taxon>
        <taxon>Rhizoctonia</taxon>
    </lineage>
</organism>
<evidence type="ECO:0000313" key="2">
    <source>
        <dbReference type="EMBL" id="CAE6451723.1"/>
    </source>
</evidence>
<gene>
    <name evidence="2" type="ORF">RDB_LOCUS79574</name>
</gene>
<accession>A0A8H3GIU3</accession>
<reference evidence="2" key="1">
    <citation type="submission" date="2021-01" db="EMBL/GenBank/DDBJ databases">
        <authorList>
            <person name="Kaushik A."/>
        </authorList>
    </citation>
    <scope>NUCLEOTIDE SEQUENCE</scope>
    <source>
        <strain evidence="2">AG1-1B</strain>
    </source>
</reference>
<dbReference type="EMBL" id="CAJMWQ010001469">
    <property type="protein sequence ID" value="CAE6451723.1"/>
    <property type="molecule type" value="Genomic_DNA"/>
</dbReference>
<name>A0A8H3GIU3_9AGAM</name>
<evidence type="ECO:0000313" key="3">
    <source>
        <dbReference type="Proteomes" id="UP000663826"/>
    </source>
</evidence>
<comment type="caution">
    <text evidence="2">The sequence shown here is derived from an EMBL/GenBank/DDBJ whole genome shotgun (WGS) entry which is preliminary data.</text>
</comment>
<protein>
    <submittedName>
        <fullName evidence="2">Uncharacterized protein</fullName>
    </submittedName>
</protein>